<comment type="caution">
    <text evidence="2">The sequence shown here is derived from an EMBL/GenBank/DDBJ whole genome shotgun (WGS) entry which is preliminary data.</text>
</comment>
<dbReference type="Proteomes" id="UP001470230">
    <property type="component" value="Unassembled WGS sequence"/>
</dbReference>
<gene>
    <name evidence="2" type="ORF">M9Y10_045315</name>
</gene>
<evidence type="ECO:0000313" key="2">
    <source>
        <dbReference type="EMBL" id="KAK8882673.1"/>
    </source>
</evidence>
<evidence type="ECO:0000313" key="3">
    <source>
        <dbReference type="Proteomes" id="UP001470230"/>
    </source>
</evidence>
<accession>A0ABR2JVL8</accession>
<reference evidence="2 3" key="1">
    <citation type="submission" date="2024-04" db="EMBL/GenBank/DDBJ databases">
        <title>Tritrichomonas musculus Genome.</title>
        <authorList>
            <person name="Alves-Ferreira E."/>
            <person name="Grigg M."/>
            <person name="Lorenzi H."/>
            <person name="Galac M."/>
        </authorList>
    </citation>
    <scope>NUCLEOTIDE SEQUENCE [LARGE SCALE GENOMIC DNA]</scope>
    <source>
        <strain evidence="2 3">EAF2021</strain>
    </source>
</reference>
<dbReference type="InterPro" id="IPR036890">
    <property type="entry name" value="HATPase_C_sf"/>
</dbReference>
<protein>
    <recommendedName>
        <fullName evidence="4">HECT domain-containing protein</fullName>
    </recommendedName>
</protein>
<name>A0ABR2JVL8_9EUKA</name>
<dbReference type="SUPFAM" id="SSF55874">
    <property type="entry name" value="ATPase domain of HSP90 chaperone/DNA topoisomerase II/histidine kinase"/>
    <property type="match status" value="2"/>
</dbReference>
<proteinExistence type="predicted"/>
<keyword evidence="1" id="KW-0175">Coiled coil</keyword>
<keyword evidence="3" id="KW-1185">Reference proteome</keyword>
<dbReference type="EMBL" id="JAPFFF010000009">
    <property type="protein sequence ID" value="KAK8882673.1"/>
    <property type="molecule type" value="Genomic_DNA"/>
</dbReference>
<sequence>MNKDFYFCFNDKEVTISMDLDQLYQIPKKIQTPLFKNGRYEIQSSVDFENVNVFLKYFFDHSQLPTFTKENAYDFKVLCDEFDINFDFDSSKQINDILKLSIIAKSKNLKDKSNCEKFIAQNLDFFLDNYEKDMLELPINSLHNIFKNKERTLQNENRGYEFIIKSKDACLYSLLPTLHYMQLSEKYQKDSLSKLNEHFEFMPENDFSLILHNENLKNRLYVANIKNRLGEMTNPTSEDKIRWAMELIQNAKDSLYSSTNLNDQKKIQITFDFFADENNEYMAFSHNGPPFSIDSYYGLIYKISHGKDNDKTTGRFGTGFLTTHVLSKTVDINGDISNDNIISGFFIRMIREGRKDDEIIKNLKEMEKSKQEGLPAFKKTQFKYEINSEVGKECAKKGLIHLQKHIYNVLINCPDIEHIIIKNNDTETKYTAQIIKQINSSIFLYKVFRNNDSQDFIVVKDDTNKISISIRIDNQSMIIPPDFDTECLYTVFPLVGSNEHVLPFSINCPKFEPVTERNALVLEGKEEINGEKTKVWTNRDILMKSICLFKNLILYLKECKCSNMYELSNGLILTKKPYSSFDLNWYNEIFLREMREILICNASVKTFSDEDILLKDAFFPSKEIEDNKIAEFINLKLTKKYHPKIISVNDCLSWRNKLWDINNYVTIEDIIKKVQNDDSILKEQQLQSLNELISFIYNYKKELLEKHPFELIPNMENKFQCYSINLHQCKTVTDDMIQIMETVGIPWKATHVNKMINSIDSVDDKMIVAENQIVEKIKDDKENDFENSTSLRLMQFVLADDIHRKNMFDFVLELEISKFSQITVSNINPNIWFLADDFVLSKMVTIISKLDSDTVKNKINFFVKFIPFFRNHFAKEEEFMESAKIIPNGNYNLGSLKELCNKSAVFHDLLNPIMIRYFNIDFNENIINTDINSVAVTRKDEQLYDFLKIIAEKITTFQNDTQILIAELIISLVPKIENKTFYEINQIFSIYQKLINPNLKKITVGEETYGTKYSEIMNYYEFFNKIVLIKISKVIEGEKSLVEFQKKFSLDEKKAFEILNFVYNYDYLLESNQIVPNKKGDFKLKKDLKSASGIDDELIELISEVDSDSNIKDKIAHSCVEIKNMENYRFQDFQIQFKNMMKKAQENSNLGKDKNAKIKKYLEVDVTSGKMSEKDTNKLQLLKDSHYSFLKNRIRESNSPKLEDLKRWPFELIQNGTDCIQDEKDQQSPHNGSMFLGFGEGEFTFIHYGAPFTYNDFLSLLYQYGGGKDGNKSKIGRFGTGFLSTLVLARTIHVEGDLLPINGEQKISGFEVTIDRNGKEKEDLKKGIDNMEQSLIMTEKKGETKFVFKLPQYSDENEKFYDAYNEGLKSLKENIPQILIFNPSIKKITLKTKDDTLIFQRTQAEGPIRTISIQSNKQTIQRTFIYHEINERFEYKSENISKNVKVNCLLEVGSNNNIIHNNDFLFLSFPMFGLKQFNSPIIINSLDFEPKTERDDIIVEQSEENKDSYQSAVNKFIIGKSVEIFREIVKIAINRRYIDLYNLCYGLNDTLKAENFFKKHFIEKMKEIILSFPIFETSGGFRKYDSILIPVIDRYEDLFERSKTIQSKNEEENKKLKEEENKKIKERKRKMNEEFYQIVSNISIIPNALNEKLSKEPAYLVKYDHCNKWLSLLWPSFPSKINIDRFLEYISMKKDIKQLNYIGNESIESFYRKFIQFIEKMNNFKGIINNYSILMNVKGELVSAQKIYKFNITKSFYEIMDAVKYNYSKYTLHSSITHLYNDDKAEFQQFDIKNAIQSIKDNITPTNYILLMKYVIENDDKRETLFEYSKFYLDNSLVKVIIPVPKSEYCNDLKEMFNRADEYAIKLIIEKIQNDSQHIRQNIDLIHKFVAFLKNHPTIDLLETRIFPDQLYKLRLPKELKKDLIQNENVKNILENTLHYALREELMIDSFVTFANCETYTFQNISQKIFNLIQNQWNGLNENDRIQIYSIVLSNSLKTNESLLEIVDLVRYFFKKQIILENKDDATNCFSHELTEAIIKKIIEDINRLISNYSNINDFKQMTADPNLIYQKLSTLYKFSLKLKCNKKIFPTEKGVLKQFNEIKFIFDPQIDKKLLYDLLEFIIQLQKSENLRELIINQSIEITSDIKDYLTKENNLSLDWFVDEIKRHGIRFDIYFGRRKNPHHDYKGNGQPSKYFFSHDKFLNFIQKSEKLKVAFAEIWSKTLPFEFVQNRDQLYSYYKTNELFEEIEKQIDLSDISPYSSNDLNIIILYEKIKNSKIFSNVNCPVISNNYTNRSVQYNNKTYYLNNTSFEYDIDAEDRNNRKVYFVVKLSTDGFHLTSKEINFVQKLKYSEIDNNFGIFSLDNSNKVSLQLFRNRI</sequence>
<evidence type="ECO:0008006" key="4">
    <source>
        <dbReference type="Google" id="ProtNLM"/>
    </source>
</evidence>
<evidence type="ECO:0000256" key="1">
    <source>
        <dbReference type="SAM" id="Coils"/>
    </source>
</evidence>
<organism evidence="2 3">
    <name type="scientific">Tritrichomonas musculus</name>
    <dbReference type="NCBI Taxonomy" id="1915356"/>
    <lineage>
        <taxon>Eukaryota</taxon>
        <taxon>Metamonada</taxon>
        <taxon>Parabasalia</taxon>
        <taxon>Tritrichomonadida</taxon>
        <taxon>Tritrichomonadidae</taxon>
        <taxon>Tritrichomonas</taxon>
    </lineage>
</organism>
<dbReference type="NCBIfam" id="NF047352">
    <property type="entry name" value="P_loop_sacsin"/>
    <property type="match status" value="2"/>
</dbReference>
<feature type="coiled-coil region" evidence="1">
    <location>
        <begin position="1602"/>
        <end position="1634"/>
    </location>
</feature>